<evidence type="ECO:0000313" key="5">
    <source>
        <dbReference type="RefSeq" id="XP_023382610.1"/>
    </source>
</evidence>
<evidence type="ECO:0000256" key="1">
    <source>
        <dbReference type="ARBA" id="ARBA00022729"/>
    </source>
</evidence>
<keyword evidence="1" id="KW-0732">Signal</keyword>
<dbReference type="GO" id="GO:0005518">
    <property type="term" value="F:collagen binding"/>
    <property type="evidence" value="ECO:0007669"/>
    <property type="project" value="TreeGrafter"/>
</dbReference>
<evidence type="ECO:0000256" key="2">
    <source>
        <dbReference type="ARBA" id="ARBA00023180"/>
    </source>
</evidence>
<evidence type="ECO:0000259" key="3">
    <source>
        <dbReference type="Pfam" id="PF23557"/>
    </source>
</evidence>
<dbReference type="Proteomes" id="UP000515202">
    <property type="component" value="Unplaced"/>
</dbReference>
<protein>
    <submittedName>
        <fullName evidence="5">Uncharacterized protein LOC111734997</fullName>
    </submittedName>
</protein>
<dbReference type="PANTHER" id="PTHR13986:SF3">
    <property type="entry name" value="CARTILAGE-ASSOCIATED PROTEIN"/>
    <property type="match status" value="1"/>
</dbReference>
<reference evidence="5" key="1">
    <citation type="submission" date="2025-08" db="UniProtKB">
        <authorList>
            <consortium name="RefSeq"/>
        </authorList>
    </citation>
    <scope>IDENTIFICATION</scope>
    <source>
        <tissue evidence="5">Kidney</tissue>
    </source>
</reference>
<dbReference type="PANTHER" id="PTHR13986">
    <property type="entry name" value="PROTEIN LYSINE HYDROXYLATION COMPLEX COMPONENT"/>
    <property type="match status" value="1"/>
</dbReference>
<sequence length="202" mass="23060">ALAKVVFLVLIEVESARINTQGLVSRHFFILSPTPKTNPNPYDKSQPLPNPYAEGSAEAVLQKKGEGWEEGEGEAGERNRSRCWLISCPPLLWTPVSDLKNAAPCAVSYLLFDHDDKVMQQNLVYYQYHRDKWGLLDDHFQPRPEAVQFFNVTTLQKELYDFAKENIMDDDEVSFHVEHMSCLEKMLLTSLLKSLEGESSLK</sequence>
<dbReference type="Pfam" id="PF23557">
    <property type="entry name" value="TPR_leprecan"/>
    <property type="match status" value="1"/>
</dbReference>
<accession>A0A6P6C632</accession>
<dbReference type="AlphaFoldDB" id="A0A6P6C632"/>
<proteinExistence type="predicted"/>
<dbReference type="GO" id="GO:0030199">
    <property type="term" value="P:collagen fibril organization"/>
    <property type="evidence" value="ECO:0007669"/>
    <property type="project" value="TreeGrafter"/>
</dbReference>
<keyword evidence="4" id="KW-1185">Reference proteome</keyword>
<dbReference type="OrthoDB" id="8610171at2759"/>
<name>A0A6P6C632_PTEVA</name>
<organism evidence="4 5">
    <name type="scientific">Pteropus vampyrus</name>
    <name type="common">Large flying fox</name>
    <dbReference type="NCBI Taxonomy" id="132908"/>
    <lineage>
        <taxon>Eukaryota</taxon>
        <taxon>Metazoa</taxon>
        <taxon>Chordata</taxon>
        <taxon>Craniata</taxon>
        <taxon>Vertebrata</taxon>
        <taxon>Euteleostomi</taxon>
        <taxon>Mammalia</taxon>
        <taxon>Eutheria</taxon>
        <taxon>Laurasiatheria</taxon>
        <taxon>Chiroptera</taxon>
        <taxon>Yinpterochiroptera</taxon>
        <taxon>Pteropodoidea</taxon>
        <taxon>Pteropodidae</taxon>
        <taxon>Pteropodinae</taxon>
        <taxon>Pteropus</taxon>
    </lineage>
</organism>
<dbReference type="GeneID" id="111734997"/>
<dbReference type="KEGG" id="pvp:111734997"/>
<feature type="domain" description="Leprecan-like alpha-helical" evidence="3">
    <location>
        <begin position="96"/>
        <end position="130"/>
    </location>
</feature>
<dbReference type="InterPro" id="IPR056585">
    <property type="entry name" value="Leprecan_dom"/>
</dbReference>
<dbReference type="InterPro" id="IPR052284">
    <property type="entry name" value="Collagen_mod_leprecan"/>
</dbReference>
<dbReference type="GO" id="GO:0005783">
    <property type="term" value="C:endoplasmic reticulum"/>
    <property type="evidence" value="ECO:0007669"/>
    <property type="project" value="TreeGrafter"/>
</dbReference>
<evidence type="ECO:0000313" key="4">
    <source>
        <dbReference type="Proteomes" id="UP000515202"/>
    </source>
</evidence>
<dbReference type="RefSeq" id="XP_023382610.1">
    <property type="nucleotide sequence ID" value="XM_023526842.1"/>
</dbReference>
<gene>
    <name evidence="5" type="primary">LOC111734997</name>
</gene>
<feature type="non-terminal residue" evidence="5">
    <location>
        <position position="1"/>
    </location>
</feature>
<keyword evidence="2" id="KW-0325">Glycoprotein</keyword>